<keyword evidence="1" id="KW-0808">Transferase</keyword>
<dbReference type="InterPro" id="IPR029063">
    <property type="entry name" value="SAM-dependent_MTases_sf"/>
</dbReference>
<reference evidence="1 2" key="1">
    <citation type="submission" date="2021-04" db="EMBL/GenBank/DDBJ databases">
        <title>Magnetospirillum sulfuroxidans sp. nov., a facultative chemolithoautotrophic sulfur-oxidizing alphaproteobacterium isolated from freshwater sediment and proposals for Paramagetospirillum gen. nov., and Magnetospirillaceae fam. nov.</title>
        <authorList>
            <person name="Koziaeva V."/>
            <person name="Geelhoed J.S."/>
            <person name="Sorokin D.Y."/>
            <person name="Grouzdev D.S."/>
        </authorList>
    </citation>
    <scope>NUCLEOTIDE SEQUENCE [LARGE SCALE GENOMIC DNA]</scope>
    <source>
        <strain evidence="1 2">J10</strain>
    </source>
</reference>
<organism evidence="1 2">
    <name type="scientific">Magnetospirillum sulfuroxidans</name>
    <dbReference type="NCBI Taxonomy" id="611300"/>
    <lineage>
        <taxon>Bacteria</taxon>
        <taxon>Pseudomonadati</taxon>
        <taxon>Pseudomonadota</taxon>
        <taxon>Alphaproteobacteria</taxon>
        <taxon>Rhodospirillales</taxon>
        <taxon>Rhodospirillaceae</taxon>
        <taxon>Magnetospirillum</taxon>
    </lineage>
</organism>
<protein>
    <submittedName>
        <fullName evidence="1">Methyltransferase domain-containing protein</fullName>
    </submittedName>
</protein>
<accession>A0ABS5I9Q2</accession>
<keyword evidence="1" id="KW-0489">Methyltransferase</keyword>
<dbReference type="Pfam" id="PF13489">
    <property type="entry name" value="Methyltransf_23"/>
    <property type="match status" value="1"/>
</dbReference>
<gene>
    <name evidence="1" type="ORF">KEC16_01715</name>
</gene>
<keyword evidence="2" id="KW-1185">Reference proteome</keyword>
<dbReference type="Gene3D" id="3.40.50.150">
    <property type="entry name" value="Vaccinia Virus protein VP39"/>
    <property type="match status" value="1"/>
</dbReference>
<evidence type="ECO:0000313" key="1">
    <source>
        <dbReference type="EMBL" id="MBR9970428.1"/>
    </source>
</evidence>
<dbReference type="Proteomes" id="UP000680714">
    <property type="component" value="Unassembled WGS sequence"/>
</dbReference>
<comment type="caution">
    <text evidence="1">The sequence shown here is derived from an EMBL/GenBank/DDBJ whole genome shotgun (WGS) entry which is preliminary data.</text>
</comment>
<dbReference type="RefSeq" id="WP_211545922.1">
    <property type="nucleotide sequence ID" value="NZ_JAGTUF010000001.1"/>
</dbReference>
<dbReference type="GO" id="GO:0032259">
    <property type="term" value="P:methylation"/>
    <property type="evidence" value="ECO:0007669"/>
    <property type="project" value="UniProtKB-KW"/>
</dbReference>
<evidence type="ECO:0000313" key="2">
    <source>
        <dbReference type="Proteomes" id="UP000680714"/>
    </source>
</evidence>
<dbReference type="EMBL" id="JAGTUF010000001">
    <property type="protein sequence ID" value="MBR9970428.1"/>
    <property type="molecule type" value="Genomic_DNA"/>
</dbReference>
<dbReference type="SUPFAM" id="SSF53335">
    <property type="entry name" value="S-adenosyl-L-methionine-dependent methyltransferases"/>
    <property type="match status" value="1"/>
</dbReference>
<sequence>MIDIALIRHRRKVLRQHFDVVRQFEELEESCVPSYVHGNGAAAAISWWRLAAAARLYQKHAPGCAMLDFGAGTGEIHHLMHPKPVVYDFIEGNAILAGALTAFIPAAKIKILEEMEAGSYDAILALDSLEHNNDVAGLTASLFAALKPGGLFILSGPTENWLYRLGRRLAGFSGHYHTTTIADIEGHFRRHARLVDLASVPMPGLTLFRVSAWRKI</sequence>
<name>A0ABS5I9Q2_9PROT</name>
<proteinExistence type="predicted"/>
<dbReference type="GO" id="GO:0008168">
    <property type="term" value="F:methyltransferase activity"/>
    <property type="evidence" value="ECO:0007669"/>
    <property type="project" value="UniProtKB-KW"/>
</dbReference>